<organism evidence="1 2">
    <name type="scientific">Mycobacterium arosiense ATCC BAA-1401 = DSM 45069</name>
    <dbReference type="NCBI Taxonomy" id="1265311"/>
    <lineage>
        <taxon>Bacteria</taxon>
        <taxon>Bacillati</taxon>
        <taxon>Actinomycetota</taxon>
        <taxon>Actinomycetes</taxon>
        <taxon>Mycobacteriales</taxon>
        <taxon>Mycobacteriaceae</taxon>
        <taxon>Mycobacterium</taxon>
        <taxon>Mycobacterium avium complex (MAC)</taxon>
    </lineage>
</organism>
<dbReference type="Gene3D" id="1.10.1660.10">
    <property type="match status" value="1"/>
</dbReference>
<protein>
    <submittedName>
        <fullName evidence="1">Helix-turn-helix domain-containing protein</fullName>
    </submittedName>
</protein>
<comment type="caution">
    <text evidence="1">The sequence shown here is derived from an EMBL/GenBank/DDBJ whole genome shotgun (WGS) entry which is preliminary data.</text>
</comment>
<accession>A0A1W9Z744</accession>
<keyword evidence="2" id="KW-1185">Reference proteome</keyword>
<sequence>MTMATDEVLTAGEVSRMTGIPVSTLHDWAAKRERGIQSPGPNHCKLSSRHRRWMRADVVEWLAASRC</sequence>
<proteinExistence type="predicted"/>
<gene>
    <name evidence="1" type="ORF">BST14_25205</name>
</gene>
<name>A0A1W9Z744_MYCAI</name>
<dbReference type="SUPFAM" id="SSF46955">
    <property type="entry name" value="Putative DNA-binding domain"/>
    <property type="match status" value="1"/>
</dbReference>
<evidence type="ECO:0000313" key="2">
    <source>
        <dbReference type="Proteomes" id="UP000192707"/>
    </source>
</evidence>
<evidence type="ECO:0000313" key="1">
    <source>
        <dbReference type="EMBL" id="ORA08052.1"/>
    </source>
</evidence>
<dbReference type="AlphaFoldDB" id="A0A1W9Z744"/>
<dbReference type="EMBL" id="MVHG01000107">
    <property type="protein sequence ID" value="ORA08052.1"/>
    <property type="molecule type" value="Genomic_DNA"/>
</dbReference>
<dbReference type="Proteomes" id="UP000192707">
    <property type="component" value="Unassembled WGS sequence"/>
</dbReference>
<reference evidence="1 2" key="1">
    <citation type="submission" date="2016-12" db="EMBL/GenBank/DDBJ databases">
        <title>The new phylogeny of genus Mycobacterium.</title>
        <authorList>
            <person name="Tortoli E."/>
            <person name="Trovato A."/>
            <person name="Cirillo D.M."/>
        </authorList>
    </citation>
    <scope>NUCLEOTIDE SEQUENCE [LARGE SCALE GENOMIC DNA]</scope>
    <source>
        <strain evidence="1 2">DSM 45069</strain>
    </source>
</reference>
<dbReference type="InterPro" id="IPR009061">
    <property type="entry name" value="DNA-bd_dom_put_sf"/>
</dbReference>